<comment type="caution">
    <text evidence="2">The sequence shown here is derived from an EMBL/GenBank/DDBJ whole genome shotgun (WGS) entry which is preliminary data.</text>
</comment>
<proteinExistence type="predicted"/>
<organism evidence="2 3">
    <name type="scientific">Botryotinia convoluta</name>
    <dbReference type="NCBI Taxonomy" id="54673"/>
    <lineage>
        <taxon>Eukaryota</taxon>
        <taxon>Fungi</taxon>
        <taxon>Dikarya</taxon>
        <taxon>Ascomycota</taxon>
        <taxon>Pezizomycotina</taxon>
        <taxon>Leotiomycetes</taxon>
        <taxon>Helotiales</taxon>
        <taxon>Sclerotiniaceae</taxon>
        <taxon>Botryotinia</taxon>
    </lineage>
</organism>
<dbReference type="AlphaFoldDB" id="A0A4Z1HK40"/>
<evidence type="ECO:0000313" key="3">
    <source>
        <dbReference type="Proteomes" id="UP000297527"/>
    </source>
</evidence>
<feature type="region of interest" description="Disordered" evidence="1">
    <location>
        <begin position="44"/>
        <end position="81"/>
    </location>
</feature>
<dbReference type="Proteomes" id="UP000297527">
    <property type="component" value="Unassembled WGS sequence"/>
</dbReference>
<feature type="compositionally biased region" description="Basic and acidic residues" evidence="1">
    <location>
        <begin position="68"/>
        <end position="81"/>
    </location>
</feature>
<protein>
    <submittedName>
        <fullName evidence="2">Uncharacterized protein</fullName>
    </submittedName>
</protein>
<accession>A0A4Z1HK40</accession>
<evidence type="ECO:0000256" key="1">
    <source>
        <dbReference type="SAM" id="MobiDB-lite"/>
    </source>
</evidence>
<sequence>MVSCALDTHMPILKSFRFGPEPVKPVLYSQVWIRDPGLCSSTQCQAPVSKEDLDERNLQSDNLAGRQPPEESDKRHGLAFL</sequence>
<keyword evidence="3" id="KW-1185">Reference proteome</keyword>
<evidence type="ECO:0000313" key="2">
    <source>
        <dbReference type="EMBL" id="TGO49408.1"/>
    </source>
</evidence>
<gene>
    <name evidence="2" type="ORF">BCON_0211g00180</name>
</gene>
<reference evidence="2 3" key="1">
    <citation type="submission" date="2017-12" db="EMBL/GenBank/DDBJ databases">
        <title>Comparative genomics of Botrytis spp.</title>
        <authorList>
            <person name="Valero-Jimenez C.A."/>
            <person name="Tapia P."/>
            <person name="Veloso J."/>
            <person name="Silva-Moreno E."/>
            <person name="Staats M."/>
            <person name="Valdes J.H."/>
            <person name="Van Kan J.A.L."/>
        </authorList>
    </citation>
    <scope>NUCLEOTIDE SEQUENCE [LARGE SCALE GENOMIC DNA]</scope>
    <source>
        <strain evidence="2 3">MUCL11595</strain>
    </source>
</reference>
<dbReference type="EMBL" id="PQXN01000210">
    <property type="protein sequence ID" value="TGO49408.1"/>
    <property type="molecule type" value="Genomic_DNA"/>
</dbReference>
<name>A0A4Z1HK40_9HELO</name>
<feature type="compositionally biased region" description="Basic and acidic residues" evidence="1">
    <location>
        <begin position="49"/>
        <end position="58"/>
    </location>
</feature>